<dbReference type="AlphaFoldDB" id="A0AAF0UJS2"/>
<gene>
    <name evidence="1" type="ORF">MTR67_039854</name>
</gene>
<sequence>MLHQELSSTSKNNQVRVYYCLATQALK</sequence>
<keyword evidence="2" id="KW-1185">Reference proteome</keyword>
<protein>
    <submittedName>
        <fullName evidence="1">Uncharacterized protein</fullName>
    </submittedName>
</protein>
<organism evidence="1 2">
    <name type="scientific">Solanum verrucosum</name>
    <dbReference type="NCBI Taxonomy" id="315347"/>
    <lineage>
        <taxon>Eukaryota</taxon>
        <taxon>Viridiplantae</taxon>
        <taxon>Streptophyta</taxon>
        <taxon>Embryophyta</taxon>
        <taxon>Tracheophyta</taxon>
        <taxon>Spermatophyta</taxon>
        <taxon>Magnoliopsida</taxon>
        <taxon>eudicotyledons</taxon>
        <taxon>Gunneridae</taxon>
        <taxon>Pentapetalae</taxon>
        <taxon>asterids</taxon>
        <taxon>lamiids</taxon>
        <taxon>Solanales</taxon>
        <taxon>Solanaceae</taxon>
        <taxon>Solanoideae</taxon>
        <taxon>Solaneae</taxon>
        <taxon>Solanum</taxon>
    </lineage>
</organism>
<evidence type="ECO:0000313" key="1">
    <source>
        <dbReference type="EMBL" id="WMV46469.1"/>
    </source>
</evidence>
<dbReference type="EMBL" id="CP133620">
    <property type="protein sequence ID" value="WMV46469.1"/>
    <property type="molecule type" value="Genomic_DNA"/>
</dbReference>
<dbReference type="Proteomes" id="UP001234989">
    <property type="component" value="Chromosome 9"/>
</dbReference>
<accession>A0AAF0UJS2</accession>
<reference evidence="1" key="1">
    <citation type="submission" date="2023-08" db="EMBL/GenBank/DDBJ databases">
        <title>A de novo genome assembly of Solanum verrucosum Schlechtendal, a Mexican diploid species geographically isolated from the other diploid A-genome species in potato relatives.</title>
        <authorList>
            <person name="Hosaka K."/>
        </authorList>
    </citation>
    <scope>NUCLEOTIDE SEQUENCE</scope>
    <source>
        <tissue evidence="1">Young leaves</tissue>
    </source>
</reference>
<name>A0AAF0UJS2_SOLVR</name>
<evidence type="ECO:0000313" key="2">
    <source>
        <dbReference type="Proteomes" id="UP001234989"/>
    </source>
</evidence>
<proteinExistence type="predicted"/>